<dbReference type="InterPro" id="IPR043157">
    <property type="entry name" value="Dynein_AAA1S"/>
</dbReference>
<sequence length="791" mass="90281">IFKHKEKIQEIATTATNEATLELMLQKVIDLWLSTDFRLVPHAGRDTMVIYGADDIMAQLEESQVTVGTIRGSRYIGPIKAQVEEWERKLQVFSRTLDEWLNCQRNWLYLEQIFSTQDIQRQLPAEYKLFMSVDKAWKDIMRRTSDRPNALKSAITPGTLDTLQMCNANLDKVQRCLEDYLETKRFVFPRFYFLSNDELLDILAQSKDPNAVQPHLGKCFGNIKQLDIRFLPRQPPTVRSIISFEQETILMPRNVRARGAVEQWLGTVEAGMFETVKKHLKIGLADWQAANLKDWVLKHPGQVVLTVIQIMFNKDVTKSLDSADPKTALKQTQDIMVGLLNQLASFTYARLQGYQRMSIEALLTITVHNRDIIIDMIRNKVRKREDFEWKRQLRYEWDETTNNCQVLQSNANFLYGYEYLGCSTRLVITPLTDRCYLTLTGALHLHLGGSPAGPAGTGKTETVKDLAKAMGKQCVVFNCSEGLDYKMLGKFFSGLAQSGSWCCFDEFNRIDVEVLSVVAMQIHTIKTAKDAQSPRFIFEGRDIKLNPTCGYFITMNPTYAGRVELPDNLKYLFRPVAMMVPDYTLIAEIMLFSEGFTEAKSLSQKIVNLYQLASKQLSQQDHYDFGMRAIKSVLVMAGHGRRQVLLNNHLNIQKITENEESYILIHSLRDANMPKFLAEDVPLFESILDDLFPGVTPPDQDNGVLEKAISMSIRDLSLQHWPNQIEKVKQLYNQILVRHGVMLVGPTGGGKTAVRNILQKALVLLPMLQLQVASSEQRDPNVKRPSIFYVS</sequence>
<evidence type="ECO:0000259" key="11">
    <source>
        <dbReference type="Pfam" id="PF12774"/>
    </source>
</evidence>
<dbReference type="FunFam" id="1.10.8.710:FF:000004">
    <property type="entry name" value="Dynein axonemal heavy chain 6"/>
    <property type="match status" value="1"/>
</dbReference>
<keyword evidence="5" id="KW-0547">Nucleotide-binding</keyword>
<dbReference type="InterPro" id="IPR026983">
    <property type="entry name" value="DHC"/>
</dbReference>
<dbReference type="GO" id="GO:0005524">
    <property type="term" value="F:ATP binding"/>
    <property type="evidence" value="ECO:0007669"/>
    <property type="project" value="InterPro"/>
</dbReference>
<dbReference type="InterPro" id="IPR013602">
    <property type="entry name" value="Dynein_heavy_linker"/>
</dbReference>
<keyword evidence="9" id="KW-0966">Cell projection</keyword>
<dbReference type="Pfam" id="PF08393">
    <property type="entry name" value="DHC_N2"/>
    <property type="match status" value="1"/>
</dbReference>
<gene>
    <name evidence="12" type="ORF">GSLYS_00016141001</name>
</gene>
<accession>A0AAV2ID64</accession>
<dbReference type="FunFam" id="3.40.50.300:FF:000063">
    <property type="entry name" value="dynein heavy chain 6, axonemal"/>
    <property type="match status" value="1"/>
</dbReference>
<evidence type="ECO:0000256" key="3">
    <source>
        <dbReference type="ARBA" id="ARBA00008887"/>
    </source>
</evidence>
<dbReference type="Gene3D" id="1.10.8.710">
    <property type="match status" value="1"/>
</dbReference>
<dbReference type="EMBL" id="CAXITT010000496">
    <property type="protein sequence ID" value="CAL1542607.1"/>
    <property type="molecule type" value="Genomic_DNA"/>
</dbReference>
<evidence type="ECO:0000256" key="6">
    <source>
        <dbReference type="ARBA" id="ARBA00023017"/>
    </source>
</evidence>
<dbReference type="SUPFAM" id="SSF52540">
    <property type="entry name" value="P-loop containing nucleoside triphosphate hydrolases"/>
    <property type="match status" value="2"/>
</dbReference>
<evidence type="ECO:0000313" key="12">
    <source>
        <dbReference type="EMBL" id="CAL1542607.1"/>
    </source>
</evidence>
<dbReference type="PANTHER" id="PTHR45703">
    <property type="entry name" value="DYNEIN HEAVY CHAIN"/>
    <property type="match status" value="1"/>
</dbReference>
<evidence type="ECO:0000256" key="8">
    <source>
        <dbReference type="ARBA" id="ARBA00023212"/>
    </source>
</evidence>
<dbReference type="Pfam" id="PF12774">
    <property type="entry name" value="AAA_6"/>
    <property type="match status" value="1"/>
</dbReference>
<dbReference type="Gene3D" id="1.20.140.100">
    <property type="entry name" value="Dynein heavy chain, N-terminal domain 2"/>
    <property type="match status" value="1"/>
</dbReference>
<feature type="non-terminal residue" evidence="12">
    <location>
        <position position="1"/>
    </location>
</feature>
<keyword evidence="13" id="KW-1185">Reference proteome</keyword>
<dbReference type="Gene3D" id="3.40.50.300">
    <property type="entry name" value="P-loop containing nucleotide triphosphate hydrolases"/>
    <property type="match status" value="2"/>
</dbReference>
<dbReference type="Proteomes" id="UP001497497">
    <property type="component" value="Unassembled WGS sequence"/>
</dbReference>
<dbReference type="Gene3D" id="1.20.58.1120">
    <property type="match status" value="1"/>
</dbReference>
<dbReference type="AlphaFoldDB" id="A0AAV2ID64"/>
<evidence type="ECO:0000313" key="13">
    <source>
        <dbReference type="Proteomes" id="UP001497497"/>
    </source>
</evidence>
<proteinExistence type="inferred from homology"/>
<dbReference type="FunFam" id="3.20.180.20:FF:000003">
    <property type="entry name" value="Dynein heavy chain 12, axonemal"/>
    <property type="match status" value="1"/>
</dbReference>
<evidence type="ECO:0000256" key="4">
    <source>
        <dbReference type="ARBA" id="ARBA00022490"/>
    </source>
</evidence>
<feature type="domain" description="Dynein heavy chain linker" evidence="10">
    <location>
        <begin position="2"/>
        <end position="281"/>
    </location>
</feature>
<organism evidence="12 13">
    <name type="scientific">Lymnaea stagnalis</name>
    <name type="common">Great pond snail</name>
    <name type="synonym">Helix stagnalis</name>
    <dbReference type="NCBI Taxonomy" id="6523"/>
    <lineage>
        <taxon>Eukaryota</taxon>
        <taxon>Metazoa</taxon>
        <taxon>Spiralia</taxon>
        <taxon>Lophotrochozoa</taxon>
        <taxon>Mollusca</taxon>
        <taxon>Gastropoda</taxon>
        <taxon>Heterobranchia</taxon>
        <taxon>Euthyneura</taxon>
        <taxon>Panpulmonata</taxon>
        <taxon>Hygrophila</taxon>
        <taxon>Lymnaeoidea</taxon>
        <taxon>Lymnaeidae</taxon>
        <taxon>Lymnaea</taxon>
    </lineage>
</organism>
<evidence type="ECO:0000256" key="7">
    <source>
        <dbReference type="ARBA" id="ARBA00023054"/>
    </source>
</evidence>
<evidence type="ECO:0000256" key="5">
    <source>
        <dbReference type="ARBA" id="ARBA00022741"/>
    </source>
</evidence>
<evidence type="ECO:0000256" key="1">
    <source>
        <dbReference type="ARBA" id="ARBA00004245"/>
    </source>
</evidence>
<dbReference type="FunFam" id="1.20.58.1120:FF:000007">
    <property type="entry name" value="Dynein heavy chain 4"/>
    <property type="match status" value="1"/>
</dbReference>
<dbReference type="InterPro" id="IPR042228">
    <property type="entry name" value="Dynein_linker_3"/>
</dbReference>
<reference evidence="12 13" key="1">
    <citation type="submission" date="2024-04" db="EMBL/GenBank/DDBJ databases">
        <authorList>
            <consortium name="Genoscope - CEA"/>
            <person name="William W."/>
        </authorList>
    </citation>
    <scope>NUCLEOTIDE SEQUENCE [LARGE SCALE GENOMIC DNA]</scope>
</reference>
<dbReference type="GO" id="GO:0042995">
    <property type="term" value="C:cell projection"/>
    <property type="evidence" value="ECO:0007669"/>
    <property type="project" value="UniProtKB-SubCell"/>
</dbReference>
<keyword evidence="4" id="KW-0963">Cytoplasm</keyword>
<dbReference type="PANTHER" id="PTHR45703:SF36">
    <property type="entry name" value="DYNEIN HEAVY CHAIN, CYTOPLASMIC"/>
    <property type="match status" value="1"/>
</dbReference>
<evidence type="ECO:0000256" key="9">
    <source>
        <dbReference type="ARBA" id="ARBA00023273"/>
    </source>
</evidence>
<protein>
    <submittedName>
        <fullName evidence="12">Uncharacterized protein</fullName>
    </submittedName>
</protein>
<evidence type="ECO:0000256" key="2">
    <source>
        <dbReference type="ARBA" id="ARBA00004316"/>
    </source>
</evidence>
<comment type="caution">
    <text evidence="12">The sequence shown here is derived from an EMBL/GenBank/DDBJ whole genome shotgun (WGS) entry which is preliminary data.</text>
</comment>
<evidence type="ECO:0000259" key="10">
    <source>
        <dbReference type="Pfam" id="PF08393"/>
    </source>
</evidence>
<dbReference type="GO" id="GO:0030286">
    <property type="term" value="C:dynein complex"/>
    <property type="evidence" value="ECO:0007669"/>
    <property type="project" value="UniProtKB-KW"/>
</dbReference>
<dbReference type="GO" id="GO:0051959">
    <property type="term" value="F:dynein light intermediate chain binding"/>
    <property type="evidence" value="ECO:0007669"/>
    <property type="project" value="InterPro"/>
</dbReference>
<dbReference type="Gene3D" id="3.20.180.20">
    <property type="entry name" value="Dynein heavy chain, N-terminal domain 2"/>
    <property type="match status" value="1"/>
</dbReference>
<dbReference type="InterPro" id="IPR035699">
    <property type="entry name" value="AAA_6"/>
</dbReference>
<comment type="subcellular location">
    <subcellularLocation>
        <location evidence="2">Cell projection</location>
    </subcellularLocation>
    <subcellularLocation>
        <location evidence="1">Cytoplasm</location>
        <location evidence="1">Cytoskeleton</location>
    </subcellularLocation>
</comment>
<keyword evidence="8" id="KW-0206">Cytoskeleton</keyword>
<keyword evidence="6" id="KW-0243">Dynein</keyword>
<dbReference type="InterPro" id="IPR027417">
    <property type="entry name" value="P-loop_NTPase"/>
</dbReference>
<dbReference type="GO" id="GO:0045505">
    <property type="term" value="F:dynein intermediate chain binding"/>
    <property type="evidence" value="ECO:0007669"/>
    <property type="project" value="InterPro"/>
</dbReference>
<comment type="similarity">
    <text evidence="3">Belongs to the dynein heavy chain family.</text>
</comment>
<name>A0AAV2ID64_LYMST</name>
<feature type="domain" description="Dynein heavy chain hydrolytic ATP-binding dynein motor region" evidence="11">
    <location>
        <begin position="415"/>
        <end position="752"/>
    </location>
</feature>
<keyword evidence="7" id="KW-0175">Coiled coil</keyword>
<dbReference type="FunFam" id="1.20.140.100:FF:000004">
    <property type="entry name" value="Dynein axonemal heavy chain 6"/>
    <property type="match status" value="1"/>
</dbReference>
<dbReference type="GO" id="GO:0007018">
    <property type="term" value="P:microtubule-based movement"/>
    <property type="evidence" value="ECO:0007669"/>
    <property type="project" value="InterPro"/>
</dbReference>
<dbReference type="InterPro" id="IPR042222">
    <property type="entry name" value="Dynein_2_N"/>
</dbReference>